<dbReference type="Gramene" id="OMO68713">
    <property type="protein sequence ID" value="OMO68713"/>
    <property type="gene ID" value="CCACVL1_19863"/>
</dbReference>
<feature type="non-terminal residue" evidence="1">
    <location>
        <position position="24"/>
    </location>
</feature>
<sequence length="24" mass="2885">MAAGHNRDRYYILAASMDYILRRK</sequence>
<comment type="caution">
    <text evidence="1">The sequence shown here is derived from an EMBL/GenBank/DDBJ whole genome shotgun (WGS) entry which is preliminary data.</text>
</comment>
<name>A0A1R3HEH8_COCAP</name>
<keyword evidence="2" id="KW-1185">Reference proteome</keyword>
<proteinExistence type="predicted"/>
<dbReference type="EMBL" id="AWWV01012169">
    <property type="protein sequence ID" value="OMO68713.1"/>
    <property type="molecule type" value="Genomic_DNA"/>
</dbReference>
<organism evidence="1 2">
    <name type="scientific">Corchorus capsularis</name>
    <name type="common">Jute</name>
    <dbReference type="NCBI Taxonomy" id="210143"/>
    <lineage>
        <taxon>Eukaryota</taxon>
        <taxon>Viridiplantae</taxon>
        <taxon>Streptophyta</taxon>
        <taxon>Embryophyta</taxon>
        <taxon>Tracheophyta</taxon>
        <taxon>Spermatophyta</taxon>
        <taxon>Magnoliopsida</taxon>
        <taxon>eudicotyledons</taxon>
        <taxon>Gunneridae</taxon>
        <taxon>Pentapetalae</taxon>
        <taxon>rosids</taxon>
        <taxon>malvids</taxon>
        <taxon>Malvales</taxon>
        <taxon>Malvaceae</taxon>
        <taxon>Grewioideae</taxon>
        <taxon>Apeibeae</taxon>
        <taxon>Corchorus</taxon>
    </lineage>
</organism>
<evidence type="ECO:0000313" key="2">
    <source>
        <dbReference type="Proteomes" id="UP000188268"/>
    </source>
</evidence>
<accession>A0A1R3HEH8</accession>
<dbReference type="AlphaFoldDB" id="A0A1R3HEH8"/>
<protein>
    <submittedName>
        <fullName evidence="1">Uncharacterized protein</fullName>
    </submittedName>
</protein>
<dbReference type="Proteomes" id="UP000188268">
    <property type="component" value="Unassembled WGS sequence"/>
</dbReference>
<reference evidence="1 2" key="1">
    <citation type="submission" date="2013-09" db="EMBL/GenBank/DDBJ databases">
        <title>Corchorus capsularis genome sequencing.</title>
        <authorList>
            <person name="Alam M."/>
            <person name="Haque M.S."/>
            <person name="Islam M.S."/>
            <person name="Emdad E.M."/>
            <person name="Islam M.M."/>
            <person name="Ahmed B."/>
            <person name="Halim A."/>
            <person name="Hossen Q.M.M."/>
            <person name="Hossain M.Z."/>
            <person name="Ahmed R."/>
            <person name="Khan M.M."/>
            <person name="Islam R."/>
            <person name="Rashid M.M."/>
            <person name="Khan S.A."/>
            <person name="Rahman M.S."/>
            <person name="Alam M."/>
        </authorList>
    </citation>
    <scope>NUCLEOTIDE SEQUENCE [LARGE SCALE GENOMIC DNA]</scope>
    <source>
        <strain evidence="2">cv. CVL-1</strain>
        <tissue evidence="1">Whole seedling</tissue>
    </source>
</reference>
<evidence type="ECO:0000313" key="1">
    <source>
        <dbReference type="EMBL" id="OMO68713.1"/>
    </source>
</evidence>
<gene>
    <name evidence="1" type="ORF">CCACVL1_19863</name>
</gene>